<dbReference type="GeneID" id="65093968"/>
<evidence type="ECO:0000313" key="1">
    <source>
        <dbReference type="EMBL" id="CVL04183.1"/>
    </source>
</evidence>
<dbReference type="RefSeq" id="XP_041688611.1">
    <property type="nucleotide sequence ID" value="XM_041822985.1"/>
</dbReference>
<accession>A0A1L7U754</accession>
<dbReference type="EMBL" id="FCQH01000014">
    <property type="protein sequence ID" value="CVL04183.1"/>
    <property type="molecule type" value="Genomic_DNA"/>
</dbReference>
<comment type="caution">
    <text evidence="1">The sequence shown here is derived from an EMBL/GenBank/DDBJ whole genome shotgun (WGS) entry which is preliminary data.</text>
</comment>
<proteinExistence type="predicted"/>
<dbReference type="AlphaFoldDB" id="A0A1L7U754"/>
<keyword evidence="2" id="KW-1185">Reference proteome</keyword>
<evidence type="ECO:0000313" key="2">
    <source>
        <dbReference type="Proteomes" id="UP000184255"/>
    </source>
</evidence>
<dbReference type="VEuPathDB" id="FungiDB:FMAN_14723"/>
<reference evidence="2" key="1">
    <citation type="journal article" date="2016" name="Genome Biol. Evol.">
        <title>Comparative 'omics' of the Fusarium fujikuroi species complex highlights differences in genetic potential and metabolite synthesis.</title>
        <authorList>
            <person name="Niehaus E.-M."/>
            <person name="Muensterkoetter M."/>
            <person name="Proctor R.H."/>
            <person name="Brown D.W."/>
            <person name="Sharon A."/>
            <person name="Idan Y."/>
            <person name="Oren-Young L."/>
            <person name="Sieber C.M."/>
            <person name="Novak O."/>
            <person name="Pencik A."/>
            <person name="Tarkowska D."/>
            <person name="Hromadova K."/>
            <person name="Freeman S."/>
            <person name="Maymon M."/>
            <person name="Elazar M."/>
            <person name="Youssef S.A."/>
            <person name="El-Shabrawy E.S.M."/>
            <person name="Shalaby A.B.A."/>
            <person name="Houterman P."/>
            <person name="Brock N.L."/>
            <person name="Burkhardt I."/>
            <person name="Tsavkelova E.A."/>
            <person name="Dickschat J.S."/>
            <person name="Galuszka P."/>
            <person name="Gueldener U."/>
            <person name="Tudzynski B."/>
        </authorList>
    </citation>
    <scope>NUCLEOTIDE SEQUENCE [LARGE SCALE GENOMIC DNA]</scope>
    <source>
        <strain evidence="2">MRC7560</strain>
    </source>
</reference>
<organism evidence="1 2">
    <name type="scientific">Fusarium mangiferae</name>
    <name type="common">Mango malformation disease fungus</name>
    <dbReference type="NCBI Taxonomy" id="192010"/>
    <lineage>
        <taxon>Eukaryota</taxon>
        <taxon>Fungi</taxon>
        <taxon>Dikarya</taxon>
        <taxon>Ascomycota</taxon>
        <taxon>Pezizomycotina</taxon>
        <taxon>Sordariomycetes</taxon>
        <taxon>Hypocreomycetidae</taxon>
        <taxon>Hypocreales</taxon>
        <taxon>Nectriaceae</taxon>
        <taxon>Fusarium</taxon>
        <taxon>Fusarium fujikuroi species complex</taxon>
    </lineage>
</organism>
<protein>
    <submittedName>
        <fullName evidence="1">Uncharacterized protein</fullName>
    </submittedName>
</protein>
<name>A0A1L7U754_FUSMA</name>
<dbReference type="Proteomes" id="UP000184255">
    <property type="component" value="Unassembled WGS sequence"/>
</dbReference>
<sequence length="97" mass="10440">MNNAFVTLECITALSQSRPISAQGIRSAQGDALQVWAPAPALDPELSRGNKRTQLLGMKAKSGDSCAFGDSSRTAIWFLVCSDKESEYVSLVEDIDC</sequence>
<gene>
    <name evidence="1" type="ORF">FMAN_14723</name>
</gene>